<proteinExistence type="predicted"/>
<evidence type="ECO:0000313" key="3">
    <source>
        <dbReference type="Proteomes" id="UP001339883"/>
    </source>
</evidence>
<dbReference type="EMBL" id="VTDN01000019">
    <property type="protein sequence ID" value="MEB5477875.1"/>
    <property type="molecule type" value="Genomic_DNA"/>
</dbReference>
<reference evidence="2 3" key="1">
    <citation type="submission" date="2019-08" db="EMBL/GenBank/DDBJ databases">
        <title>Five species of Acinetobacter isolated from floral nectar and animal pollinators.</title>
        <authorList>
            <person name="Hendry T.A."/>
        </authorList>
    </citation>
    <scope>NUCLEOTIDE SEQUENCE [LARGE SCALE GENOMIC DNA]</scope>
    <source>
        <strain evidence="2 3">MD18.27</strain>
    </source>
</reference>
<evidence type="ECO:0000313" key="2">
    <source>
        <dbReference type="EMBL" id="MEB5477875.1"/>
    </source>
</evidence>
<dbReference type="SUPFAM" id="SSF46785">
    <property type="entry name" value="Winged helix' DNA-binding domain"/>
    <property type="match status" value="1"/>
</dbReference>
<feature type="domain" description="HTH arsR-type" evidence="1">
    <location>
        <begin position="4"/>
        <end position="101"/>
    </location>
</feature>
<name>A0ABU6DVL7_9GAMM</name>
<dbReference type="InterPro" id="IPR011991">
    <property type="entry name" value="ArsR-like_HTH"/>
</dbReference>
<dbReference type="Pfam" id="PF01022">
    <property type="entry name" value="HTH_5"/>
    <property type="match status" value="1"/>
</dbReference>
<dbReference type="SMART" id="SM00418">
    <property type="entry name" value="HTH_ARSR"/>
    <property type="match status" value="1"/>
</dbReference>
<dbReference type="InterPro" id="IPR001845">
    <property type="entry name" value="HTH_ArsR_DNA-bd_dom"/>
</dbReference>
<keyword evidence="3" id="KW-1185">Reference proteome</keyword>
<comment type="caution">
    <text evidence="2">The sequence shown here is derived from an EMBL/GenBank/DDBJ whole genome shotgun (WGS) entry which is preliminary data.</text>
</comment>
<sequence>MKDLTDTFEDAVKATTFLKIISNPQRLLMICAVMNRPGLTNGEIAAECDLSISAASQHLTKMCDENILYKEKDAQKSKYYVKEKTTEDIVRALKKAFSKSENHSISE</sequence>
<dbReference type="Gene3D" id="1.10.10.10">
    <property type="entry name" value="Winged helix-like DNA-binding domain superfamily/Winged helix DNA-binding domain"/>
    <property type="match status" value="1"/>
</dbReference>
<dbReference type="InterPro" id="IPR036390">
    <property type="entry name" value="WH_DNA-bd_sf"/>
</dbReference>
<protein>
    <submittedName>
        <fullName evidence="2">Winged helix-turn-helix transcriptional regulator</fullName>
    </submittedName>
</protein>
<dbReference type="RefSeq" id="WP_195772260.1">
    <property type="nucleotide sequence ID" value="NZ_VTDN01000019.1"/>
</dbReference>
<evidence type="ECO:0000259" key="1">
    <source>
        <dbReference type="PROSITE" id="PS50987"/>
    </source>
</evidence>
<dbReference type="PROSITE" id="PS50987">
    <property type="entry name" value="HTH_ARSR_2"/>
    <property type="match status" value="1"/>
</dbReference>
<accession>A0ABU6DVL7</accession>
<dbReference type="Proteomes" id="UP001339883">
    <property type="component" value="Unassembled WGS sequence"/>
</dbReference>
<organism evidence="2 3">
    <name type="scientific">Acinetobacter pollinis</name>
    <dbReference type="NCBI Taxonomy" id="2605270"/>
    <lineage>
        <taxon>Bacteria</taxon>
        <taxon>Pseudomonadati</taxon>
        <taxon>Pseudomonadota</taxon>
        <taxon>Gammaproteobacteria</taxon>
        <taxon>Moraxellales</taxon>
        <taxon>Moraxellaceae</taxon>
        <taxon>Acinetobacter</taxon>
    </lineage>
</organism>
<gene>
    <name evidence="2" type="ORF">I2F25_12655</name>
</gene>
<dbReference type="CDD" id="cd00090">
    <property type="entry name" value="HTH_ARSR"/>
    <property type="match status" value="1"/>
</dbReference>
<dbReference type="InterPro" id="IPR036388">
    <property type="entry name" value="WH-like_DNA-bd_sf"/>
</dbReference>